<dbReference type="AlphaFoldDB" id="A0AA39V235"/>
<accession>A0AA39V235</accession>
<evidence type="ECO:0000313" key="2">
    <source>
        <dbReference type="EMBL" id="KAK0512847.1"/>
    </source>
</evidence>
<evidence type="ECO:0000313" key="3">
    <source>
        <dbReference type="Proteomes" id="UP001166286"/>
    </source>
</evidence>
<dbReference type="EMBL" id="JAFEKC020000009">
    <property type="protein sequence ID" value="KAK0512847.1"/>
    <property type="molecule type" value="Genomic_DNA"/>
</dbReference>
<gene>
    <name evidence="2" type="ORF">JMJ35_004864</name>
</gene>
<comment type="caution">
    <text evidence="2">The sequence shown here is derived from an EMBL/GenBank/DDBJ whole genome shotgun (WGS) entry which is preliminary data.</text>
</comment>
<feature type="region of interest" description="Disordered" evidence="1">
    <location>
        <begin position="155"/>
        <end position="180"/>
    </location>
</feature>
<evidence type="ECO:0000256" key="1">
    <source>
        <dbReference type="SAM" id="MobiDB-lite"/>
    </source>
</evidence>
<dbReference type="Gene3D" id="1.10.1170.10">
    <property type="entry name" value="Inhibitor Of Apoptosis Protein (2mihbC-IAP-1), Chain A"/>
    <property type="match status" value="1"/>
</dbReference>
<proteinExistence type="predicted"/>
<dbReference type="Proteomes" id="UP001166286">
    <property type="component" value="Unassembled WGS sequence"/>
</dbReference>
<sequence>MSSTAHPSSYRSYQRTCLQSSTHTLPQSSAQHISSSTRIPQHRDSILLLDHRILTTSYILLSSPFKMSYSECLTLFTNWPHDSPSPEDLADAPCSLQSTSKELEMVICQVCDTCLWDMEPEHGPKVEHYRRSRGILRFESKTDPTLIFFQHTMASPPKCSQASPPQVSPKAPQPSPKSIGFLDPSLQHGFPELCLSHNAYTFCDHIKRCRSQFDEADILAPLPKCLRGEALKTFNQSDHQDLAVCF</sequence>
<name>A0AA39V235_9LECA</name>
<reference evidence="2" key="1">
    <citation type="submission" date="2023-03" db="EMBL/GenBank/DDBJ databases">
        <title>Complete genome of Cladonia borealis.</title>
        <authorList>
            <person name="Park H."/>
        </authorList>
    </citation>
    <scope>NUCLEOTIDE SEQUENCE</scope>
    <source>
        <strain evidence="2">ANT050790</strain>
    </source>
</reference>
<organism evidence="2 3">
    <name type="scientific">Cladonia borealis</name>
    <dbReference type="NCBI Taxonomy" id="184061"/>
    <lineage>
        <taxon>Eukaryota</taxon>
        <taxon>Fungi</taxon>
        <taxon>Dikarya</taxon>
        <taxon>Ascomycota</taxon>
        <taxon>Pezizomycotina</taxon>
        <taxon>Lecanoromycetes</taxon>
        <taxon>OSLEUM clade</taxon>
        <taxon>Lecanoromycetidae</taxon>
        <taxon>Lecanorales</taxon>
        <taxon>Lecanorineae</taxon>
        <taxon>Cladoniaceae</taxon>
        <taxon>Cladonia</taxon>
    </lineage>
</organism>
<keyword evidence="3" id="KW-1185">Reference proteome</keyword>
<protein>
    <submittedName>
        <fullName evidence="2">Uncharacterized protein</fullName>
    </submittedName>
</protein>
<dbReference type="SUPFAM" id="SSF57924">
    <property type="entry name" value="Inhibitor of apoptosis (IAP) repeat"/>
    <property type="match status" value="1"/>
</dbReference>